<keyword evidence="3" id="KW-1185">Reference proteome</keyword>
<dbReference type="Proteomes" id="UP000022910">
    <property type="component" value="Unassembled WGS sequence"/>
</dbReference>
<keyword evidence="1" id="KW-0472">Membrane</keyword>
<reference evidence="2 3" key="1">
    <citation type="submission" date="2014-02" db="EMBL/GenBank/DDBJ databases">
        <title>Single nucleus genome sequencing reveals high similarity among nuclei of an endomycorrhizal fungus.</title>
        <authorList>
            <person name="Lin K."/>
            <person name="Geurts R."/>
            <person name="Zhang Z."/>
            <person name="Limpens E."/>
            <person name="Saunders D.G."/>
            <person name="Mu D."/>
            <person name="Pang E."/>
            <person name="Cao H."/>
            <person name="Cha H."/>
            <person name="Lin T."/>
            <person name="Zhou Q."/>
            <person name="Shang Y."/>
            <person name="Li Y."/>
            <person name="Ivanov S."/>
            <person name="Sharma T."/>
            <person name="Velzen R.V."/>
            <person name="Ruijter N.D."/>
            <person name="Aanen D.K."/>
            <person name="Win J."/>
            <person name="Kamoun S."/>
            <person name="Bisseling T."/>
            <person name="Huang S."/>
        </authorList>
    </citation>
    <scope>NUCLEOTIDE SEQUENCE [LARGE SCALE GENOMIC DNA]</scope>
    <source>
        <strain evidence="3">DAOM197198w</strain>
    </source>
</reference>
<keyword evidence="1" id="KW-1133">Transmembrane helix</keyword>
<evidence type="ECO:0000256" key="1">
    <source>
        <dbReference type="SAM" id="Phobius"/>
    </source>
</evidence>
<feature type="transmembrane region" description="Helical" evidence="1">
    <location>
        <begin position="7"/>
        <end position="27"/>
    </location>
</feature>
<name>A0A015KYG7_RHIIW</name>
<dbReference type="HOGENOM" id="CLU_253472_0_0_1"/>
<evidence type="ECO:0000313" key="3">
    <source>
        <dbReference type="Proteomes" id="UP000022910"/>
    </source>
</evidence>
<dbReference type="OrthoDB" id="2326052at2759"/>
<sequence>MGAKVGKLLVAVSCIVGGLVIIPFITVPTHKNVLTIGNSIFIGAGAAEIFACLFGKQSWGEFWKKLGIWALIGFITTCASFIAINCVKQLNLVATRLENHFSNASKHDISALLSAGSAIFSTGVTNLIEGGPIVASAFFGGLLTYGILYGSGNFYEKTIGYIKKLCQITIKHKNKVALYNITNFLEFTPIETKLYKGSDGENSTMPSTQTANVVDVLESRSWNEGARIYSTRDSIETFRSQSERYNYPKITSEFGDEVDSTLTNTTVPEYVYSYAYSDTNMSIASSSSNAPLINHTRATNENFLSPQSNWSVMSSQNNQDTIMTNEFNQSNQSEKNTRLSVKLHPIICWNMDEQKYFFSNPSLFSTFSNNVKVVGFIGTKKSGRTTAIHSLLFELGYYLTEEQLAKSLLPVGVMMYVLKEHDLILLDCCDIADSVTAKAGNLLSGYLLEFFTYMASSHLVIHTAIPQETESDQSMFSEQLTSYIHSKAKLLLLWASTIQTRGPSMLTVLVRGSKQQCETLDISRINLFSSQTNIMNPNNDDKIIFTRGFQNSKAFAWQYIPEEIITARTLTNDNFAVFSTILKRIKDETELHGLSFSNGIQMNWQYLFTKIMSNSILSQSVSDLINYDIVQVDDEKTGGLIQEYINSVNRLVENSAIQGSVLATKYKTLCEDFKRRMDIEKNKPDDEKDPIIGLKINIEIAKCLLESSISETDLQTKDNLISWGLHGLTLIQNRSLKIYEHTWIKLCIKTYNILDLLNTPIYNTYWHCWNFLSFVSSCGFKLELLKWQILERALYCLKTSSNRPRFHFHVLNCFLNFVETEPYLPVRICLPPSDENNQTSLNEDQYYRLERTVYYGITEYSKKCVREAAEQQQSTNMEKYLEEIKDIVSKQFKVLSNYMSLSSVTPESFSALDEHQQFTIVGTALARLNTDIAFYISKHIFGGDKLIDLFFPDSPIEVLQDYHETVRDCRWLFLQRIASLQDDECTRNLIESTLHRVVNFLKKFPRNEASDSYAILYVNTLVFAECIMQKRRRTAEQRKKETLPSRQQMTMSDFNIKKRKVEDEGDFGVVRMALLSQKCLKPVLKELLRGLKSQDFQTYLKSNKVRRYALYIDNLLFAPHNSHIFALSLDEISINDRNLLRVMVFQAIDICIKAFWKRHLGKEELAAATTQLSIIHNTRALIRLLNRIYWMIAKNKEFESIRGPSIIFGSQDYITSGSIHSLISSDNTLSSEILADDMIQRIGPKNWLNLVTLTSIPHILSYNISKIDPDNSLNLLETVLDVKSDALILLWNLAECSDVSLKGSKNVMTTNNFRPTNVVCEFSDASSFDENGINRVKFLVDRVVSKVDSNNIVDVSEITNQELHNRLESGKTRAIKLKKQAEISENIEKQMEEQRLKPNIQAMTEARLKRFSNN</sequence>
<proteinExistence type="predicted"/>
<organism evidence="2 3">
    <name type="scientific">Rhizophagus irregularis (strain DAOM 197198w)</name>
    <name type="common">Glomus intraradices</name>
    <dbReference type="NCBI Taxonomy" id="1432141"/>
    <lineage>
        <taxon>Eukaryota</taxon>
        <taxon>Fungi</taxon>
        <taxon>Fungi incertae sedis</taxon>
        <taxon>Mucoromycota</taxon>
        <taxon>Glomeromycotina</taxon>
        <taxon>Glomeromycetes</taxon>
        <taxon>Glomerales</taxon>
        <taxon>Glomeraceae</taxon>
        <taxon>Rhizophagus</taxon>
    </lineage>
</organism>
<dbReference type="EMBL" id="JEMT01022559">
    <property type="protein sequence ID" value="EXX65081.1"/>
    <property type="molecule type" value="Genomic_DNA"/>
</dbReference>
<feature type="transmembrane region" description="Helical" evidence="1">
    <location>
        <begin position="33"/>
        <end position="54"/>
    </location>
</feature>
<keyword evidence="1" id="KW-0812">Transmembrane</keyword>
<evidence type="ECO:0000313" key="2">
    <source>
        <dbReference type="EMBL" id="EXX65081.1"/>
    </source>
</evidence>
<protein>
    <submittedName>
        <fullName evidence="2">Uncharacterized protein</fullName>
    </submittedName>
</protein>
<gene>
    <name evidence="2" type="ORF">RirG_136700</name>
</gene>
<feature type="transmembrane region" description="Helical" evidence="1">
    <location>
        <begin position="66"/>
        <end position="84"/>
    </location>
</feature>
<comment type="caution">
    <text evidence="2">The sequence shown here is derived from an EMBL/GenBank/DDBJ whole genome shotgun (WGS) entry which is preliminary data.</text>
</comment>
<accession>A0A015KYG7</accession>